<dbReference type="InterPro" id="IPR017517">
    <property type="entry name" value="Maleyloyr_isom"/>
</dbReference>
<sequence length="190" mass="20329">MTELAGMLDEAAEGFGGLVRAVEPDQWRLPTPCPDFTALGVVEHVVESLIQYADLADAKRFDPELTVGLAGADVFAAYRAAAVRAVGVWSREEVLAAEHSLPWGPMPGRAVLGYLVLEHVVHGWDLATATGQESPFGDALVQAADGIARGLSEQDLRQPYMFAVPVRVPGDAPLLDRLVGFLGRRPSTVD</sequence>
<name>A0ABW5HXA6_9PSEU</name>
<feature type="domain" description="Mycothiol-dependent maleylpyruvate isomerase metal-binding" evidence="1">
    <location>
        <begin position="9"/>
        <end position="127"/>
    </location>
</feature>
<protein>
    <submittedName>
        <fullName evidence="2">TIGR03086 family metal-binding protein</fullName>
    </submittedName>
</protein>
<dbReference type="RefSeq" id="WP_344273293.1">
    <property type="nucleotide sequence ID" value="NZ_BAAAHV010000011.1"/>
</dbReference>
<dbReference type="Gene3D" id="1.20.120.450">
    <property type="entry name" value="dinb family like domain"/>
    <property type="match status" value="1"/>
</dbReference>
<keyword evidence="3" id="KW-1185">Reference proteome</keyword>
<reference evidence="3" key="1">
    <citation type="journal article" date="2019" name="Int. J. Syst. Evol. Microbiol.">
        <title>The Global Catalogue of Microorganisms (GCM) 10K type strain sequencing project: providing services to taxonomists for standard genome sequencing and annotation.</title>
        <authorList>
            <consortium name="The Broad Institute Genomics Platform"/>
            <consortium name="The Broad Institute Genome Sequencing Center for Infectious Disease"/>
            <person name="Wu L."/>
            <person name="Ma J."/>
        </authorList>
    </citation>
    <scope>NUCLEOTIDE SEQUENCE [LARGE SCALE GENOMIC DNA]</scope>
    <source>
        <strain evidence="3">CGMCC 4.7638</strain>
    </source>
</reference>
<evidence type="ECO:0000313" key="3">
    <source>
        <dbReference type="Proteomes" id="UP001597542"/>
    </source>
</evidence>
<dbReference type="InterPro" id="IPR024344">
    <property type="entry name" value="MDMPI_metal-binding"/>
</dbReference>
<gene>
    <name evidence="2" type="ORF">ACFSUT_15205</name>
</gene>
<dbReference type="NCBIfam" id="TIGR03086">
    <property type="entry name" value="TIGR03086 family metal-binding protein"/>
    <property type="match status" value="1"/>
</dbReference>
<dbReference type="EMBL" id="JBHUKQ010000010">
    <property type="protein sequence ID" value="MFD2481629.1"/>
    <property type="molecule type" value="Genomic_DNA"/>
</dbReference>
<comment type="caution">
    <text evidence="2">The sequence shown here is derived from an EMBL/GenBank/DDBJ whole genome shotgun (WGS) entry which is preliminary data.</text>
</comment>
<accession>A0ABW5HXA6</accession>
<dbReference type="Pfam" id="PF11716">
    <property type="entry name" value="MDMPI_N"/>
    <property type="match status" value="1"/>
</dbReference>
<dbReference type="Proteomes" id="UP001597542">
    <property type="component" value="Unassembled WGS sequence"/>
</dbReference>
<evidence type="ECO:0000313" key="2">
    <source>
        <dbReference type="EMBL" id="MFD2481629.1"/>
    </source>
</evidence>
<evidence type="ECO:0000259" key="1">
    <source>
        <dbReference type="Pfam" id="PF11716"/>
    </source>
</evidence>
<dbReference type="SUPFAM" id="SSF109854">
    <property type="entry name" value="DinB/YfiT-like putative metalloenzymes"/>
    <property type="match status" value="1"/>
</dbReference>
<proteinExistence type="predicted"/>
<dbReference type="NCBIfam" id="TIGR03083">
    <property type="entry name" value="maleylpyruvate isomerase family mycothiol-dependent enzyme"/>
    <property type="match status" value="1"/>
</dbReference>
<dbReference type="InterPro" id="IPR017520">
    <property type="entry name" value="CHP03086"/>
</dbReference>
<organism evidence="2 3">
    <name type="scientific">Amycolatopsis albidoflavus</name>
    <dbReference type="NCBI Taxonomy" id="102226"/>
    <lineage>
        <taxon>Bacteria</taxon>
        <taxon>Bacillati</taxon>
        <taxon>Actinomycetota</taxon>
        <taxon>Actinomycetes</taxon>
        <taxon>Pseudonocardiales</taxon>
        <taxon>Pseudonocardiaceae</taxon>
        <taxon>Amycolatopsis</taxon>
    </lineage>
</organism>
<dbReference type="InterPro" id="IPR034660">
    <property type="entry name" value="DinB/YfiT-like"/>
</dbReference>